<keyword evidence="3" id="KW-1185">Reference proteome</keyword>
<gene>
    <name evidence="2" type="ORF">E2C01_066125</name>
</gene>
<dbReference type="AlphaFoldDB" id="A0A5B7HQ79"/>
<feature type="region of interest" description="Disordered" evidence="1">
    <location>
        <begin position="17"/>
        <end position="66"/>
    </location>
</feature>
<dbReference type="Proteomes" id="UP000324222">
    <property type="component" value="Unassembled WGS sequence"/>
</dbReference>
<proteinExistence type="predicted"/>
<reference evidence="2 3" key="1">
    <citation type="submission" date="2019-05" db="EMBL/GenBank/DDBJ databases">
        <title>Another draft genome of Portunus trituberculatus and its Hox gene families provides insights of decapod evolution.</title>
        <authorList>
            <person name="Jeong J.-H."/>
            <person name="Song I."/>
            <person name="Kim S."/>
            <person name="Choi T."/>
            <person name="Kim D."/>
            <person name="Ryu S."/>
            <person name="Kim W."/>
        </authorList>
    </citation>
    <scope>NUCLEOTIDE SEQUENCE [LARGE SCALE GENOMIC DNA]</scope>
    <source>
        <tissue evidence="2">Muscle</tissue>
    </source>
</reference>
<accession>A0A5B7HQ79</accession>
<evidence type="ECO:0000256" key="1">
    <source>
        <dbReference type="SAM" id="MobiDB-lite"/>
    </source>
</evidence>
<sequence>MIFCQFAVTHPYRCHHTGLRRARTQPPPSSNLLSLHYRPAHTSPRRTSPPTPNTSHLILPWPHTSH</sequence>
<protein>
    <submittedName>
        <fullName evidence="2">Uncharacterized protein</fullName>
    </submittedName>
</protein>
<evidence type="ECO:0000313" key="2">
    <source>
        <dbReference type="EMBL" id="MPC71835.1"/>
    </source>
</evidence>
<evidence type="ECO:0000313" key="3">
    <source>
        <dbReference type="Proteomes" id="UP000324222"/>
    </source>
</evidence>
<organism evidence="2 3">
    <name type="scientific">Portunus trituberculatus</name>
    <name type="common">Swimming crab</name>
    <name type="synonym">Neptunus trituberculatus</name>
    <dbReference type="NCBI Taxonomy" id="210409"/>
    <lineage>
        <taxon>Eukaryota</taxon>
        <taxon>Metazoa</taxon>
        <taxon>Ecdysozoa</taxon>
        <taxon>Arthropoda</taxon>
        <taxon>Crustacea</taxon>
        <taxon>Multicrustacea</taxon>
        <taxon>Malacostraca</taxon>
        <taxon>Eumalacostraca</taxon>
        <taxon>Eucarida</taxon>
        <taxon>Decapoda</taxon>
        <taxon>Pleocyemata</taxon>
        <taxon>Brachyura</taxon>
        <taxon>Eubrachyura</taxon>
        <taxon>Portunoidea</taxon>
        <taxon>Portunidae</taxon>
        <taxon>Portuninae</taxon>
        <taxon>Portunus</taxon>
    </lineage>
</organism>
<dbReference type="EMBL" id="VSRR010033643">
    <property type="protein sequence ID" value="MPC71835.1"/>
    <property type="molecule type" value="Genomic_DNA"/>
</dbReference>
<name>A0A5B7HQ79_PORTR</name>
<comment type="caution">
    <text evidence="2">The sequence shown here is derived from an EMBL/GenBank/DDBJ whole genome shotgun (WGS) entry which is preliminary data.</text>
</comment>